<reference evidence="5" key="1">
    <citation type="journal article" date="2019" name="Int. J. Syst. Evol. Microbiol.">
        <title>The Global Catalogue of Microorganisms (GCM) 10K type strain sequencing project: providing services to taxonomists for standard genome sequencing and annotation.</title>
        <authorList>
            <consortium name="The Broad Institute Genomics Platform"/>
            <consortium name="The Broad Institute Genome Sequencing Center for Infectious Disease"/>
            <person name="Wu L."/>
            <person name="Ma J."/>
        </authorList>
    </citation>
    <scope>NUCLEOTIDE SEQUENCE [LARGE SCALE GENOMIC DNA]</scope>
    <source>
        <strain evidence="5">NBRC 108728</strain>
    </source>
</reference>
<name>A0ABM8GUD7_9MICO</name>
<accession>A0ABM8GUD7</accession>
<protein>
    <recommendedName>
        <fullName evidence="3">Aminotransferase class V domain-containing protein</fullName>
    </recommendedName>
</protein>
<dbReference type="InterPro" id="IPR015422">
    <property type="entry name" value="PyrdxlP-dep_Trfase_small"/>
</dbReference>
<feature type="domain" description="Aminotransferase class V" evidence="3">
    <location>
        <begin position="3"/>
        <end position="136"/>
    </location>
</feature>
<keyword evidence="5" id="KW-1185">Reference proteome</keyword>
<dbReference type="Gene3D" id="3.40.640.10">
    <property type="entry name" value="Type I PLP-dependent aspartate aminotransferase-like (Major domain)"/>
    <property type="match status" value="1"/>
</dbReference>
<dbReference type="PANTHER" id="PTHR43586:SF8">
    <property type="entry name" value="CYSTEINE DESULFURASE 1, CHLOROPLASTIC"/>
    <property type="match status" value="1"/>
</dbReference>
<sequence>MEKTDFLPAPQRFEAGTQPVSQAVAFGEAIRYLEAVGLPAIEAHEERLAERLVSGLSVIPGIRVVGPPAGVSRSGLASFDVAGAHAHDVGQYLDAQGIAVRVGHHCAQPLHRRLGLTATTRASTYLYSTDDEVDRLLAGVAEVRAYFGVA</sequence>
<dbReference type="Gene3D" id="3.90.1150.10">
    <property type="entry name" value="Aspartate Aminotransferase, domain 1"/>
    <property type="match status" value="1"/>
</dbReference>
<dbReference type="InterPro" id="IPR015424">
    <property type="entry name" value="PyrdxlP-dep_Trfase"/>
</dbReference>
<gene>
    <name evidence="4" type="ORF">GCM10025867_43300</name>
</gene>
<dbReference type="InterPro" id="IPR000192">
    <property type="entry name" value="Aminotrans_V_dom"/>
</dbReference>
<evidence type="ECO:0000256" key="1">
    <source>
        <dbReference type="ARBA" id="ARBA00001933"/>
    </source>
</evidence>
<evidence type="ECO:0000259" key="3">
    <source>
        <dbReference type="Pfam" id="PF00266"/>
    </source>
</evidence>
<comment type="cofactor">
    <cofactor evidence="1">
        <name>pyridoxal 5'-phosphate</name>
        <dbReference type="ChEBI" id="CHEBI:597326"/>
    </cofactor>
</comment>
<evidence type="ECO:0000313" key="4">
    <source>
        <dbReference type="EMBL" id="BDZ52089.1"/>
    </source>
</evidence>
<evidence type="ECO:0000313" key="5">
    <source>
        <dbReference type="Proteomes" id="UP001321486"/>
    </source>
</evidence>
<dbReference type="EMBL" id="AP027732">
    <property type="protein sequence ID" value="BDZ52089.1"/>
    <property type="molecule type" value="Genomic_DNA"/>
</dbReference>
<dbReference type="PANTHER" id="PTHR43586">
    <property type="entry name" value="CYSTEINE DESULFURASE"/>
    <property type="match status" value="1"/>
</dbReference>
<dbReference type="Proteomes" id="UP001321486">
    <property type="component" value="Chromosome"/>
</dbReference>
<organism evidence="4 5">
    <name type="scientific">Frondihabitans sucicola</name>
    <dbReference type="NCBI Taxonomy" id="1268041"/>
    <lineage>
        <taxon>Bacteria</taxon>
        <taxon>Bacillati</taxon>
        <taxon>Actinomycetota</taxon>
        <taxon>Actinomycetes</taxon>
        <taxon>Micrococcales</taxon>
        <taxon>Microbacteriaceae</taxon>
        <taxon>Frondihabitans</taxon>
    </lineage>
</organism>
<proteinExistence type="predicted"/>
<evidence type="ECO:0000256" key="2">
    <source>
        <dbReference type="ARBA" id="ARBA00022898"/>
    </source>
</evidence>
<keyword evidence="2" id="KW-0663">Pyridoxal phosphate</keyword>
<dbReference type="SUPFAM" id="SSF53383">
    <property type="entry name" value="PLP-dependent transferases"/>
    <property type="match status" value="1"/>
</dbReference>
<dbReference type="Pfam" id="PF00266">
    <property type="entry name" value="Aminotran_5"/>
    <property type="match status" value="1"/>
</dbReference>
<dbReference type="InterPro" id="IPR015421">
    <property type="entry name" value="PyrdxlP-dep_Trfase_major"/>
</dbReference>